<feature type="binding site" evidence="5">
    <location>
        <position position="148"/>
    </location>
    <ligand>
        <name>ATP</name>
        <dbReference type="ChEBI" id="CHEBI:30616"/>
    </ligand>
</feature>
<dbReference type="Pfam" id="PF22660">
    <property type="entry name" value="RS_preATP-grasp-like"/>
    <property type="match status" value="1"/>
</dbReference>
<dbReference type="SUPFAM" id="SSF56059">
    <property type="entry name" value="Glutathione synthetase ATP-binding domain-like"/>
    <property type="match status" value="1"/>
</dbReference>
<keyword evidence="2 5" id="KW-0547">Nucleotide-binding</keyword>
<feature type="binding site" evidence="5">
    <location>
        <position position="214"/>
    </location>
    <ligand>
        <name>ATP</name>
        <dbReference type="ChEBI" id="CHEBI:30616"/>
    </ligand>
</feature>
<keyword evidence="3 5" id="KW-0658">Purine biosynthesis</keyword>
<dbReference type="RefSeq" id="WP_288198210.1">
    <property type="nucleotide sequence ID" value="NZ_LT608334.1"/>
</dbReference>
<dbReference type="InterPro" id="IPR016185">
    <property type="entry name" value="PreATP-grasp_dom_sf"/>
</dbReference>
<feature type="binding site" evidence="5">
    <location>
        <begin position="271"/>
        <end position="272"/>
    </location>
    <ligand>
        <name>ATP</name>
        <dbReference type="ChEBI" id="CHEBI:30616"/>
    </ligand>
</feature>
<dbReference type="AlphaFoldDB" id="A0A212LMD2"/>
<keyword evidence="1 5" id="KW-0436">Ligase</keyword>
<dbReference type="InterPro" id="IPR040686">
    <property type="entry name" value="PurK_C"/>
</dbReference>
<dbReference type="InterPro" id="IPR013815">
    <property type="entry name" value="ATP_grasp_subdomain_1"/>
</dbReference>
<dbReference type="Gene3D" id="3.30.1490.20">
    <property type="entry name" value="ATP-grasp fold, A domain"/>
    <property type="match status" value="1"/>
</dbReference>
<comment type="similarity">
    <text evidence="5 6">Belongs to the PurK/PurT family.</text>
</comment>
<name>A0A212LMD2_9HYPH</name>
<evidence type="ECO:0000313" key="8">
    <source>
        <dbReference type="EMBL" id="SCM78692.1"/>
    </source>
</evidence>
<dbReference type="GO" id="GO:0005829">
    <property type="term" value="C:cytosol"/>
    <property type="evidence" value="ECO:0007669"/>
    <property type="project" value="TreeGrafter"/>
</dbReference>
<keyword evidence="4 5" id="KW-0067">ATP-binding</keyword>
<evidence type="ECO:0000256" key="6">
    <source>
        <dbReference type="RuleBase" id="RU361200"/>
    </source>
</evidence>
<dbReference type="Pfam" id="PF17769">
    <property type="entry name" value="PurK_C"/>
    <property type="match status" value="1"/>
</dbReference>
<dbReference type="PROSITE" id="PS50975">
    <property type="entry name" value="ATP_GRASP"/>
    <property type="match status" value="1"/>
</dbReference>
<gene>
    <name evidence="5 6 8" type="primary">purK</name>
    <name evidence="8" type="ORF">KL86PLE_90032</name>
</gene>
<dbReference type="NCBIfam" id="TIGR01161">
    <property type="entry name" value="purK"/>
    <property type="match status" value="1"/>
</dbReference>
<dbReference type="InterPro" id="IPR011054">
    <property type="entry name" value="Rudment_hybrid_motif"/>
</dbReference>
<comment type="catalytic activity">
    <reaction evidence="5 6">
        <text>5-amino-1-(5-phospho-beta-D-ribosyl)imidazole + hydrogencarbonate + ATP = 5-carboxyamino-1-(5-phospho-D-ribosyl)imidazole + ADP + phosphate + 2 H(+)</text>
        <dbReference type="Rhea" id="RHEA:19317"/>
        <dbReference type="ChEBI" id="CHEBI:15378"/>
        <dbReference type="ChEBI" id="CHEBI:17544"/>
        <dbReference type="ChEBI" id="CHEBI:30616"/>
        <dbReference type="ChEBI" id="CHEBI:43474"/>
        <dbReference type="ChEBI" id="CHEBI:58730"/>
        <dbReference type="ChEBI" id="CHEBI:137981"/>
        <dbReference type="ChEBI" id="CHEBI:456216"/>
        <dbReference type="EC" id="6.3.4.18"/>
    </reaction>
</comment>
<comment type="function">
    <text evidence="6">Catalyzes the ATP-dependent conversion of 5-aminoimidazole ribonucleotide (AIR) and HCO(3)- to N5-carboxyaminoimidazole ribonucleotide (N5-CAIR).</text>
</comment>
<dbReference type="PANTHER" id="PTHR11609">
    <property type="entry name" value="PURINE BIOSYNTHESIS PROTEIN 6/7, PUR6/7"/>
    <property type="match status" value="1"/>
</dbReference>
<accession>A0A212LMD2</accession>
<evidence type="ECO:0000256" key="4">
    <source>
        <dbReference type="ARBA" id="ARBA00022840"/>
    </source>
</evidence>
<dbReference type="HAMAP" id="MF_01928">
    <property type="entry name" value="PurK"/>
    <property type="match status" value="1"/>
</dbReference>
<evidence type="ECO:0000256" key="5">
    <source>
        <dbReference type="HAMAP-Rule" id="MF_01928"/>
    </source>
</evidence>
<dbReference type="GO" id="GO:0006189">
    <property type="term" value="P:'de novo' IMP biosynthetic process"/>
    <property type="evidence" value="ECO:0007669"/>
    <property type="project" value="UniProtKB-UniRule"/>
</dbReference>
<sequence length="360" mass="37674">MAPEMLPPGSVIGMLGGGQLGRMMALAAARLGLSVHVYCPDPDSPAFDVARAHTVAGYDDEAALAAFADRCDVVTYEFENVPARAAEVIAQRTLLRPGALALATSQDRLVEKTFLRKVGAEVAAFAPIDRAADVDAAIAVTGLPAIVKTRRFGYDGKGQRKVESREALAAAVTELGGADLILEALVPFELEVSAIVVRGADGAAAVYDIGENSHADHILKQTRVPARIGAETAAAAAALGRRIADALDYVGVLGVELFVVRDDGGERLVVNEMAPRVHNSGHWTEDGAVTSQFENHVRAIAGWPIGSVATIAPTVMENLIGAEADAWAAIAADPGARLHLYGKAESRPGRKMGHVNRVGV</sequence>
<feature type="binding site" evidence="5">
    <location>
        <begin position="183"/>
        <end position="186"/>
    </location>
    <ligand>
        <name>ATP</name>
        <dbReference type="ChEBI" id="CHEBI:30616"/>
    </ligand>
</feature>
<dbReference type="Gene3D" id="3.40.50.20">
    <property type="match status" value="1"/>
</dbReference>
<dbReference type="InterPro" id="IPR054350">
    <property type="entry name" value="PurT/PurK_preATP-grasp"/>
</dbReference>
<dbReference type="InterPro" id="IPR005875">
    <property type="entry name" value="PurK"/>
</dbReference>
<dbReference type="NCBIfam" id="NF004679">
    <property type="entry name" value="PRK06019.1-5"/>
    <property type="match status" value="1"/>
</dbReference>
<dbReference type="FunFam" id="3.40.50.20:FF:000016">
    <property type="entry name" value="N5-carboxyaminoimidazole ribonucleotide synthase"/>
    <property type="match status" value="1"/>
</dbReference>
<proteinExistence type="inferred from homology"/>
<feature type="binding site" evidence="5">
    <location>
        <begin position="153"/>
        <end position="159"/>
    </location>
    <ligand>
        <name>ATP</name>
        <dbReference type="ChEBI" id="CHEBI:30616"/>
    </ligand>
</feature>
<feature type="binding site" evidence="5">
    <location>
        <position position="191"/>
    </location>
    <ligand>
        <name>ATP</name>
        <dbReference type="ChEBI" id="CHEBI:30616"/>
    </ligand>
</feature>
<comment type="function">
    <text evidence="5">Catalyzes the ATP-dependent conversion of 5-aminoimidazole ribonucleotide (AIR) and HCO(3)(-) to N5-carboxyaminoimidazole ribonucleotide (N5-CAIR).</text>
</comment>
<dbReference type="GO" id="GO:0046872">
    <property type="term" value="F:metal ion binding"/>
    <property type="evidence" value="ECO:0007669"/>
    <property type="project" value="InterPro"/>
</dbReference>
<evidence type="ECO:0000256" key="1">
    <source>
        <dbReference type="ARBA" id="ARBA00022598"/>
    </source>
</evidence>
<comment type="pathway">
    <text evidence="5 6">Purine metabolism; IMP biosynthesis via de novo pathway; 5-amino-1-(5-phospho-D-ribosyl)imidazole-4-carboxylate from 5-amino-1-(5-phospho-D-ribosyl)imidazole (N5-CAIR route): step 1/2.</text>
</comment>
<evidence type="ECO:0000256" key="2">
    <source>
        <dbReference type="ARBA" id="ARBA00022741"/>
    </source>
</evidence>
<dbReference type="NCBIfam" id="NF004675">
    <property type="entry name" value="PRK06019.1-1"/>
    <property type="match status" value="1"/>
</dbReference>
<feature type="binding site" evidence="5">
    <location>
        <position position="108"/>
    </location>
    <ligand>
        <name>ATP</name>
        <dbReference type="ChEBI" id="CHEBI:30616"/>
    </ligand>
</feature>
<dbReference type="EMBL" id="FMJD01000013">
    <property type="protein sequence ID" value="SCM78692.1"/>
    <property type="molecule type" value="Genomic_DNA"/>
</dbReference>
<dbReference type="GO" id="GO:0034028">
    <property type="term" value="F:5-(carboxyamino)imidazole ribonucleotide synthase activity"/>
    <property type="evidence" value="ECO:0007669"/>
    <property type="project" value="UniProtKB-UniRule"/>
</dbReference>
<dbReference type="UniPathway" id="UPA00074">
    <property type="reaction ID" value="UER00942"/>
</dbReference>
<dbReference type="GO" id="GO:0004638">
    <property type="term" value="F:phosphoribosylaminoimidazole carboxylase activity"/>
    <property type="evidence" value="ECO:0007669"/>
    <property type="project" value="InterPro"/>
</dbReference>
<reference evidence="8" key="1">
    <citation type="submission" date="2016-08" db="EMBL/GenBank/DDBJ databases">
        <authorList>
            <person name="Seilhamer J.J."/>
        </authorList>
    </citation>
    <scope>NUCLEOTIDE SEQUENCE</scope>
    <source>
        <strain evidence="8">86</strain>
    </source>
</reference>
<evidence type="ECO:0000256" key="3">
    <source>
        <dbReference type="ARBA" id="ARBA00022755"/>
    </source>
</evidence>
<dbReference type="SUPFAM" id="SSF52440">
    <property type="entry name" value="PreATP-grasp domain"/>
    <property type="match status" value="1"/>
</dbReference>
<dbReference type="SUPFAM" id="SSF51246">
    <property type="entry name" value="Rudiment single hybrid motif"/>
    <property type="match status" value="1"/>
</dbReference>
<dbReference type="NCBIfam" id="NF004676">
    <property type="entry name" value="PRK06019.1-2"/>
    <property type="match status" value="1"/>
</dbReference>
<dbReference type="InterPro" id="IPR003135">
    <property type="entry name" value="ATP-grasp_carboxylate-amine"/>
</dbReference>
<dbReference type="GO" id="GO:0005524">
    <property type="term" value="F:ATP binding"/>
    <property type="evidence" value="ECO:0007669"/>
    <property type="project" value="UniProtKB-UniRule"/>
</dbReference>
<evidence type="ECO:0000259" key="7">
    <source>
        <dbReference type="PROSITE" id="PS50975"/>
    </source>
</evidence>
<protein>
    <recommendedName>
        <fullName evidence="5 6">N5-carboxyaminoimidazole ribonucleotide synthase</fullName>
        <shortName evidence="5 6">N5-CAIR synthase</shortName>
        <ecNumber evidence="5 6">6.3.4.18</ecNumber>
    </recommendedName>
    <alternativeName>
        <fullName evidence="5 6">5-(carboxyamino)imidazole ribonucleotide synthetase</fullName>
    </alternativeName>
</protein>
<dbReference type="EC" id="6.3.4.18" evidence="5 6"/>
<dbReference type="PANTHER" id="PTHR11609:SF5">
    <property type="entry name" value="PHOSPHORIBOSYLAMINOIMIDAZOLE CARBOXYLASE"/>
    <property type="match status" value="1"/>
</dbReference>
<dbReference type="Pfam" id="PF02222">
    <property type="entry name" value="ATP-grasp"/>
    <property type="match status" value="1"/>
</dbReference>
<organism evidence="8">
    <name type="scientific">uncultured Pleomorphomonas sp</name>
    <dbReference type="NCBI Taxonomy" id="442121"/>
    <lineage>
        <taxon>Bacteria</taxon>
        <taxon>Pseudomonadati</taxon>
        <taxon>Pseudomonadota</taxon>
        <taxon>Alphaproteobacteria</taxon>
        <taxon>Hyphomicrobiales</taxon>
        <taxon>Pleomorphomonadaceae</taxon>
        <taxon>Pleomorphomonas</taxon>
        <taxon>environmental samples</taxon>
    </lineage>
</organism>
<dbReference type="InterPro" id="IPR011761">
    <property type="entry name" value="ATP-grasp"/>
</dbReference>
<dbReference type="Gene3D" id="3.30.470.20">
    <property type="entry name" value="ATP-grasp fold, B domain"/>
    <property type="match status" value="1"/>
</dbReference>
<feature type="domain" description="ATP-grasp" evidence="7">
    <location>
        <begin position="112"/>
        <end position="301"/>
    </location>
</feature>
<dbReference type="FunFam" id="3.30.1490.20:FF:000015">
    <property type="entry name" value="N5-carboxyaminoimidazole ribonucleotide synthase"/>
    <property type="match status" value="1"/>
</dbReference>
<comment type="subunit">
    <text evidence="5 6">Homodimer.</text>
</comment>